<organism evidence="1">
    <name type="scientific">Arundo donax</name>
    <name type="common">Giant reed</name>
    <name type="synonym">Donax arundinaceus</name>
    <dbReference type="NCBI Taxonomy" id="35708"/>
    <lineage>
        <taxon>Eukaryota</taxon>
        <taxon>Viridiplantae</taxon>
        <taxon>Streptophyta</taxon>
        <taxon>Embryophyta</taxon>
        <taxon>Tracheophyta</taxon>
        <taxon>Spermatophyta</taxon>
        <taxon>Magnoliopsida</taxon>
        <taxon>Liliopsida</taxon>
        <taxon>Poales</taxon>
        <taxon>Poaceae</taxon>
        <taxon>PACMAD clade</taxon>
        <taxon>Arundinoideae</taxon>
        <taxon>Arundineae</taxon>
        <taxon>Arundo</taxon>
    </lineage>
</organism>
<dbReference type="AlphaFoldDB" id="A0A0A8ZTH2"/>
<reference evidence="1" key="2">
    <citation type="journal article" date="2015" name="Data Brief">
        <title>Shoot transcriptome of the giant reed, Arundo donax.</title>
        <authorList>
            <person name="Barrero R.A."/>
            <person name="Guerrero F.D."/>
            <person name="Moolhuijzen P."/>
            <person name="Goolsby J.A."/>
            <person name="Tidwell J."/>
            <person name="Bellgard S.E."/>
            <person name="Bellgard M.I."/>
        </authorList>
    </citation>
    <scope>NUCLEOTIDE SEQUENCE</scope>
    <source>
        <tissue evidence="1">Shoot tissue taken approximately 20 cm above the soil surface</tissue>
    </source>
</reference>
<evidence type="ECO:0000313" key="1">
    <source>
        <dbReference type="EMBL" id="JAD38092.1"/>
    </source>
</evidence>
<dbReference type="EMBL" id="GBRH01259803">
    <property type="protein sequence ID" value="JAD38092.1"/>
    <property type="molecule type" value="Transcribed_RNA"/>
</dbReference>
<proteinExistence type="predicted"/>
<protein>
    <submittedName>
        <fullName evidence="1">Uncharacterized protein</fullName>
    </submittedName>
</protein>
<accession>A0A0A8ZTH2</accession>
<name>A0A0A8ZTH2_ARUDO</name>
<reference evidence="1" key="1">
    <citation type="submission" date="2014-09" db="EMBL/GenBank/DDBJ databases">
        <authorList>
            <person name="Magalhaes I.L.F."/>
            <person name="Oliveira U."/>
            <person name="Santos F.R."/>
            <person name="Vidigal T.H.D.A."/>
            <person name="Brescovit A.D."/>
            <person name="Santos A.J."/>
        </authorList>
    </citation>
    <scope>NUCLEOTIDE SEQUENCE</scope>
    <source>
        <tissue evidence="1">Shoot tissue taken approximately 20 cm above the soil surface</tissue>
    </source>
</reference>
<sequence>MSTQQLSRCHDAVLRFVLHVHAVSLLGHMPPQEQVSKIH</sequence>